<dbReference type="GO" id="GO:0003964">
    <property type="term" value="F:RNA-directed DNA polymerase activity"/>
    <property type="evidence" value="ECO:0007669"/>
    <property type="project" value="UniProtKB-KW"/>
</dbReference>
<name>A0A5A7QKK5_STRAF</name>
<keyword evidence="2" id="KW-1185">Reference proteome</keyword>
<evidence type="ECO:0000313" key="1">
    <source>
        <dbReference type="EMBL" id="GER45893.1"/>
    </source>
</evidence>
<reference evidence="2" key="1">
    <citation type="journal article" date="2019" name="Curr. Biol.">
        <title>Genome Sequence of Striga asiatica Provides Insight into the Evolution of Plant Parasitism.</title>
        <authorList>
            <person name="Yoshida S."/>
            <person name="Kim S."/>
            <person name="Wafula E.K."/>
            <person name="Tanskanen J."/>
            <person name="Kim Y.M."/>
            <person name="Honaas L."/>
            <person name="Yang Z."/>
            <person name="Spallek T."/>
            <person name="Conn C.E."/>
            <person name="Ichihashi Y."/>
            <person name="Cheong K."/>
            <person name="Cui S."/>
            <person name="Der J.P."/>
            <person name="Gundlach H."/>
            <person name="Jiao Y."/>
            <person name="Hori C."/>
            <person name="Ishida J.K."/>
            <person name="Kasahara H."/>
            <person name="Kiba T."/>
            <person name="Kim M.S."/>
            <person name="Koo N."/>
            <person name="Laohavisit A."/>
            <person name="Lee Y.H."/>
            <person name="Lumba S."/>
            <person name="McCourt P."/>
            <person name="Mortimer J.C."/>
            <person name="Mutuku J.M."/>
            <person name="Nomura T."/>
            <person name="Sasaki-Sekimoto Y."/>
            <person name="Seto Y."/>
            <person name="Wang Y."/>
            <person name="Wakatake T."/>
            <person name="Sakakibara H."/>
            <person name="Demura T."/>
            <person name="Yamaguchi S."/>
            <person name="Yoneyama K."/>
            <person name="Manabe R.I."/>
            <person name="Nelson D.C."/>
            <person name="Schulman A.H."/>
            <person name="Timko M.P."/>
            <person name="dePamphilis C.W."/>
            <person name="Choi D."/>
            <person name="Shirasu K."/>
        </authorList>
    </citation>
    <scope>NUCLEOTIDE SEQUENCE [LARGE SCALE GENOMIC DNA]</scope>
    <source>
        <strain evidence="2">cv. UVA1</strain>
    </source>
</reference>
<evidence type="ECO:0000313" key="2">
    <source>
        <dbReference type="Proteomes" id="UP000325081"/>
    </source>
</evidence>
<protein>
    <submittedName>
        <fullName evidence="1">RNA-directed DNA polymerase</fullName>
    </submittedName>
</protein>
<gene>
    <name evidence="1" type="ORF">STAS_22877</name>
</gene>
<keyword evidence="1" id="KW-0548">Nucleotidyltransferase</keyword>
<dbReference type="PANTHER" id="PTHR33116">
    <property type="entry name" value="REVERSE TRANSCRIPTASE ZINC-BINDING DOMAIN-CONTAINING PROTEIN-RELATED-RELATED"/>
    <property type="match status" value="1"/>
</dbReference>
<accession>A0A5A7QKK5</accession>
<keyword evidence="1" id="KW-0695">RNA-directed DNA polymerase</keyword>
<dbReference type="Proteomes" id="UP000325081">
    <property type="component" value="Unassembled WGS sequence"/>
</dbReference>
<proteinExistence type="predicted"/>
<keyword evidence="1" id="KW-0808">Transferase</keyword>
<sequence>MDLPSSRYPVFCFQEKIQGVRVSLLKWSCHSLDDTVLQGVNKMITENMNTGLTATVEEEEIRDALFSISPHKAPGQDAKETLLKVVLEAVPLFAISFFILPKMVYIAKLFADFWWKTKNEGSGGIHRKSWTLLPKEKGGLGFHDIHHMNKALPRPPDKQSHQGKIFPQDKSDISIETAKWIITLVKIWEHPCLPEMQNLRHKPSNSWRNTITWLFSPSKGLTLRARRSSLGCLANEDFLQWLRCIYIVARTQVAIRKLWSLKNATYLQRTLTPEGFFGEEPPMLKSVFVLLNSQDCPPKAARTCPSVRTQCMCVRSGYRHYHPAPMCSRHVSSAHGVVDPMICRLIDRSSTTPPTALSKKIKAFDTFCKSCGAGEEFLEHLMFHCSKSRTIWKLATISWDGLEEYSSSFKQWWIKLCSLKACVSIDHMTQLSVYLIWWP</sequence>
<dbReference type="AlphaFoldDB" id="A0A5A7QKK5"/>
<organism evidence="1 2">
    <name type="scientific">Striga asiatica</name>
    <name type="common">Asiatic witchweed</name>
    <name type="synonym">Buchnera asiatica</name>
    <dbReference type="NCBI Taxonomy" id="4170"/>
    <lineage>
        <taxon>Eukaryota</taxon>
        <taxon>Viridiplantae</taxon>
        <taxon>Streptophyta</taxon>
        <taxon>Embryophyta</taxon>
        <taxon>Tracheophyta</taxon>
        <taxon>Spermatophyta</taxon>
        <taxon>Magnoliopsida</taxon>
        <taxon>eudicotyledons</taxon>
        <taxon>Gunneridae</taxon>
        <taxon>Pentapetalae</taxon>
        <taxon>asterids</taxon>
        <taxon>lamiids</taxon>
        <taxon>Lamiales</taxon>
        <taxon>Orobanchaceae</taxon>
        <taxon>Buchnereae</taxon>
        <taxon>Striga</taxon>
    </lineage>
</organism>
<dbReference type="EMBL" id="BKCP01007393">
    <property type="protein sequence ID" value="GER45893.1"/>
    <property type="molecule type" value="Genomic_DNA"/>
</dbReference>
<comment type="caution">
    <text evidence="1">The sequence shown here is derived from an EMBL/GenBank/DDBJ whole genome shotgun (WGS) entry which is preliminary data.</text>
</comment>
<dbReference type="PANTHER" id="PTHR33116:SF78">
    <property type="entry name" value="OS12G0587133 PROTEIN"/>
    <property type="match status" value="1"/>
</dbReference>